<accession>A0A067FBI4</accession>
<dbReference type="PANTHER" id="PTHR11697:SF230">
    <property type="entry name" value="ZINC FINGER, MYM DOMAIN CONTAINING 1"/>
    <property type="match status" value="1"/>
</dbReference>
<dbReference type="Pfam" id="PF14291">
    <property type="entry name" value="DUF4371"/>
    <property type="match status" value="1"/>
</dbReference>
<feature type="domain" description="TTF-type" evidence="1">
    <location>
        <begin position="79"/>
        <end position="149"/>
    </location>
</feature>
<dbReference type="Proteomes" id="UP000027120">
    <property type="component" value="Unassembled WGS sequence"/>
</dbReference>
<sequence length="467" mass="53472">MDKYLRKNSTIATLSEKMSGNSKEKVRLNLHDLLRDLGLQAAILKLDPNIEDEIWRAYLQMGPFQPQSHDFPTRSLGEKSRCFVRSWFDNYPNCQGGSPCFIGEGFRNWKKKEMLRQHVGGANNAHNIVMRHCESLMNQKAHVAAFFFNHSKKIQREYRVCLVVLLRFLVDHNEEIKSVIFNSALANLQMTSPDIKKQIVNVCSVETSKAIIKEISNSLFSVMIDESRTISTKEQMTIMLRYVDKIRHVVELFISTEHVVDTKTISLKPSLDTLFVRHGLSMSRLHGQGYGGAKNKFAYYINCFAHQLQLALVSMAKKHQEVNDLFNLVAKVININSTSSKRFDIFKEKHVVVVIEALKTGKLESGQGMNQKITLKRSGDTKWSSHYGTLISSITMFSSIIDVLEIIANDTSNFRQRLEENSTLKFMQTFDFLLCFVQLYPKDFSLVDLKALDTQLDVYITDMQSSV</sequence>
<name>A0A067FBI4_CITSI</name>
<dbReference type="STRING" id="2711.A0A067FBI4"/>
<feature type="non-terminal residue" evidence="2">
    <location>
        <position position="467"/>
    </location>
</feature>
<dbReference type="PANTHER" id="PTHR11697">
    <property type="entry name" value="GENERAL TRANSCRIPTION FACTOR 2-RELATED ZINC FINGER PROTEIN"/>
    <property type="match status" value="1"/>
</dbReference>
<dbReference type="InterPro" id="IPR006580">
    <property type="entry name" value="Znf_TTF"/>
</dbReference>
<dbReference type="InterPro" id="IPR055298">
    <property type="entry name" value="AtLOH3-like"/>
</dbReference>
<proteinExistence type="predicted"/>
<organism evidence="2 3">
    <name type="scientific">Citrus sinensis</name>
    <name type="common">Sweet orange</name>
    <name type="synonym">Citrus aurantium var. sinensis</name>
    <dbReference type="NCBI Taxonomy" id="2711"/>
    <lineage>
        <taxon>Eukaryota</taxon>
        <taxon>Viridiplantae</taxon>
        <taxon>Streptophyta</taxon>
        <taxon>Embryophyta</taxon>
        <taxon>Tracheophyta</taxon>
        <taxon>Spermatophyta</taxon>
        <taxon>Magnoliopsida</taxon>
        <taxon>eudicotyledons</taxon>
        <taxon>Gunneridae</taxon>
        <taxon>Pentapetalae</taxon>
        <taxon>rosids</taxon>
        <taxon>malvids</taxon>
        <taxon>Sapindales</taxon>
        <taxon>Rutaceae</taxon>
        <taxon>Aurantioideae</taxon>
        <taxon>Citrus</taxon>
    </lineage>
</organism>
<evidence type="ECO:0000313" key="3">
    <source>
        <dbReference type="Proteomes" id="UP000027120"/>
    </source>
</evidence>
<protein>
    <recommendedName>
        <fullName evidence="1">TTF-type domain-containing protein</fullName>
    </recommendedName>
</protein>
<dbReference type="SMART" id="SM00597">
    <property type="entry name" value="ZnF_TTF"/>
    <property type="match status" value="1"/>
</dbReference>
<evidence type="ECO:0000259" key="1">
    <source>
        <dbReference type="SMART" id="SM00597"/>
    </source>
</evidence>
<dbReference type="AlphaFoldDB" id="A0A067FBI4"/>
<dbReference type="EMBL" id="KK784906">
    <property type="protein sequence ID" value="KDO64734.1"/>
    <property type="molecule type" value="Genomic_DNA"/>
</dbReference>
<evidence type="ECO:0000313" key="2">
    <source>
        <dbReference type="EMBL" id="KDO64734.1"/>
    </source>
</evidence>
<keyword evidence="3" id="KW-1185">Reference proteome</keyword>
<gene>
    <name evidence="2" type="ORF">CISIN_1g0381452mg</name>
</gene>
<dbReference type="InterPro" id="IPR012337">
    <property type="entry name" value="RNaseH-like_sf"/>
</dbReference>
<dbReference type="SUPFAM" id="SSF53098">
    <property type="entry name" value="Ribonuclease H-like"/>
    <property type="match status" value="1"/>
</dbReference>
<reference evidence="2 3" key="1">
    <citation type="submission" date="2014-04" db="EMBL/GenBank/DDBJ databases">
        <authorList>
            <consortium name="International Citrus Genome Consortium"/>
            <person name="Gmitter F."/>
            <person name="Chen C."/>
            <person name="Farmerie W."/>
            <person name="Harkins T."/>
            <person name="Desany B."/>
            <person name="Mohiuddin M."/>
            <person name="Kodira C."/>
            <person name="Borodovsky M."/>
            <person name="Lomsadze A."/>
            <person name="Burns P."/>
            <person name="Jenkins J."/>
            <person name="Prochnik S."/>
            <person name="Shu S."/>
            <person name="Chapman J."/>
            <person name="Pitluck S."/>
            <person name="Schmutz J."/>
            <person name="Rokhsar D."/>
        </authorList>
    </citation>
    <scope>NUCLEOTIDE SEQUENCE</scope>
</reference>
<dbReference type="InterPro" id="IPR025398">
    <property type="entry name" value="DUF4371"/>
</dbReference>